<organism evidence="2">
    <name type="scientific">Oryza punctata</name>
    <name type="common">Red rice</name>
    <dbReference type="NCBI Taxonomy" id="4537"/>
    <lineage>
        <taxon>Eukaryota</taxon>
        <taxon>Viridiplantae</taxon>
        <taxon>Streptophyta</taxon>
        <taxon>Embryophyta</taxon>
        <taxon>Tracheophyta</taxon>
        <taxon>Spermatophyta</taxon>
        <taxon>Magnoliopsida</taxon>
        <taxon>Liliopsida</taxon>
        <taxon>Poales</taxon>
        <taxon>Poaceae</taxon>
        <taxon>BOP clade</taxon>
        <taxon>Oryzoideae</taxon>
        <taxon>Oryzeae</taxon>
        <taxon>Oryzinae</taxon>
        <taxon>Oryza</taxon>
    </lineage>
</organism>
<dbReference type="Gramene" id="OPUNC12G12040.1">
    <property type="protein sequence ID" value="OPUNC12G12040.1"/>
    <property type="gene ID" value="OPUNC12G12040"/>
</dbReference>
<dbReference type="EnsemblPlants" id="OPUNC12G12040.1">
    <property type="protein sequence ID" value="OPUNC12G12040.1"/>
    <property type="gene ID" value="OPUNC12G12040"/>
</dbReference>
<reference evidence="2" key="2">
    <citation type="submission" date="2018-05" db="EMBL/GenBank/DDBJ databases">
        <title>OpunRS2 (Oryza punctata Reference Sequence Version 2).</title>
        <authorList>
            <person name="Zhang J."/>
            <person name="Kudrna D."/>
            <person name="Lee S."/>
            <person name="Talag J."/>
            <person name="Welchert J."/>
            <person name="Wing R.A."/>
        </authorList>
    </citation>
    <scope>NUCLEOTIDE SEQUENCE [LARGE SCALE GENOMIC DNA]</scope>
</reference>
<evidence type="ECO:0000256" key="1">
    <source>
        <dbReference type="SAM" id="SignalP"/>
    </source>
</evidence>
<keyword evidence="3" id="KW-1185">Reference proteome</keyword>
<evidence type="ECO:0000313" key="2">
    <source>
        <dbReference type="EnsemblPlants" id="OPUNC12G12040.1"/>
    </source>
</evidence>
<sequence length="294" mass="32014">MAKSGHLRLQLPLTILLLAVAAALHGADPVTALGEVEAAKKVLGGVVSGAVKIIGKKKPELKPAADGFKAGKKGYKVSKSAASALLLAPPPPYYVFPSCQVGYRRCLPAAPQAGWPAGTMKATPRWFGPPGCWISSRFIQGFRTARQPKREGDWISRFVASSASTWQHGRGAIDGGNRRLAAHSKNTATTWEGVAASPGVAWLAGLESHFNHREKLRINLLTKYRKSFDSFLCWFAVSFGKKRNARIFEHRSHSAAQRLSSDEMWMYAPLAFDGGNNRLYQNSLSQQELGRICA</sequence>
<feature type="signal peptide" evidence="1">
    <location>
        <begin position="1"/>
        <end position="32"/>
    </location>
</feature>
<dbReference type="AlphaFoldDB" id="A0A0E0MMU6"/>
<feature type="chain" id="PRO_5002367805" evidence="1">
    <location>
        <begin position="33"/>
        <end position="294"/>
    </location>
</feature>
<keyword evidence="1" id="KW-0732">Signal</keyword>
<accession>A0A0E0MMU6</accession>
<dbReference type="HOGENOM" id="CLU_1157989_0_0_1"/>
<dbReference type="Proteomes" id="UP000026962">
    <property type="component" value="Chromosome 12"/>
</dbReference>
<proteinExistence type="predicted"/>
<evidence type="ECO:0000313" key="3">
    <source>
        <dbReference type="Proteomes" id="UP000026962"/>
    </source>
</evidence>
<protein>
    <submittedName>
        <fullName evidence="2">Uncharacterized protein</fullName>
    </submittedName>
</protein>
<reference evidence="2" key="1">
    <citation type="submission" date="2015-04" db="UniProtKB">
        <authorList>
            <consortium name="EnsemblPlants"/>
        </authorList>
    </citation>
    <scope>IDENTIFICATION</scope>
</reference>
<name>A0A0E0MMU6_ORYPU</name>